<comment type="caution">
    <text evidence="2">The sequence shown here is derived from an EMBL/GenBank/DDBJ whole genome shotgun (WGS) entry which is preliminary data.</text>
</comment>
<keyword evidence="1" id="KW-0812">Transmembrane</keyword>
<reference evidence="2 3" key="1">
    <citation type="submission" date="2024-02" db="EMBL/GenBank/DDBJ databases">
        <authorList>
            <person name="Chen Y."/>
            <person name="Shah S."/>
            <person name="Dougan E. K."/>
            <person name="Thang M."/>
            <person name="Chan C."/>
        </authorList>
    </citation>
    <scope>NUCLEOTIDE SEQUENCE [LARGE SCALE GENOMIC DNA]</scope>
</reference>
<organism evidence="2 3">
    <name type="scientific">Durusdinium trenchii</name>
    <dbReference type="NCBI Taxonomy" id="1381693"/>
    <lineage>
        <taxon>Eukaryota</taxon>
        <taxon>Sar</taxon>
        <taxon>Alveolata</taxon>
        <taxon>Dinophyceae</taxon>
        <taxon>Suessiales</taxon>
        <taxon>Symbiodiniaceae</taxon>
        <taxon>Durusdinium</taxon>
    </lineage>
</organism>
<protein>
    <submittedName>
        <fullName evidence="2">Uncharacterized protein</fullName>
    </submittedName>
</protein>
<feature type="transmembrane region" description="Helical" evidence="1">
    <location>
        <begin position="75"/>
        <end position="95"/>
    </location>
</feature>
<evidence type="ECO:0000313" key="3">
    <source>
        <dbReference type="Proteomes" id="UP001642484"/>
    </source>
</evidence>
<sequence>MLRAMRAPHGALRKAPVSTGSALLSTGPSARCSRFLATKKEEKKVPPETPEEVTRKLREQRDYWDKQERSTVKTILSQWGGLLFFGFWCLVAWLGKQWAEYEMRLVEREEAEKTRRRKRKVPEE</sequence>
<proteinExistence type="predicted"/>
<dbReference type="Proteomes" id="UP001642484">
    <property type="component" value="Unassembled WGS sequence"/>
</dbReference>
<keyword evidence="1" id="KW-0472">Membrane</keyword>
<gene>
    <name evidence="2" type="ORF">CCMP2556_LOCUS5294</name>
</gene>
<name>A0ABP0I7L1_9DINO</name>
<evidence type="ECO:0000256" key="1">
    <source>
        <dbReference type="SAM" id="Phobius"/>
    </source>
</evidence>
<keyword evidence="1" id="KW-1133">Transmembrane helix</keyword>
<dbReference type="EMBL" id="CAXAMN010002224">
    <property type="protein sequence ID" value="CAK8998545.1"/>
    <property type="molecule type" value="Genomic_DNA"/>
</dbReference>
<evidence type="ECO:0000313" key="2">
    <source>
        <dbReference type="EMBL" id="CAK8998545.1"/>
    </source>
</evidence>
<keyword evidence="3" id="KW-1185">Reference proteome</keyword>
<accession>A0ABP0I7L1</accession>